<dbReference type="AlphaFoldDB" id="A0A7G1NQN9"/>
<sequence length="111" mass="12684">MTHDPTAARTHRIIDTLSSANVVTFADKCYQGASGSVRTPFKRRRFRPKLSRRHKTVNRAHEEIRARGERAIATLKTWKILVRLRCCPRRATAIVQAILVLHQVEANHYAG</sequence>
<feature type="domain" description="DDE Tnp4" evidence="3">
    <location>
        <begin position="2"/>
        <end position="103"/>
    </location>
</feature>
<dbReference type="Proteomes" id="UP000516444">
    <property type="component" value="Chromosome"/>
</dbReference>
<proteinExistence type="predicted"/>
<dbReference type="KEGG" id="sgm:GCM10017557_00180"/>
<accession>A0A7G1NQN9</accession>
<gene>
    <name evidence="4" type="ORF">GCM10017557_00180</name>
</gene>
<evidence type="ECO:0000256" key="2">
    <source>
        <dbReference type="ARBA" id="ARBA00022723"/>
    </source>
</evidence>
<evidence type="ECO:0000313" key="5">
    <source>
        <dbReference type="Proteomes" id="UP000516444"/>
    </source>
</evidence>
<name>A0A7G1NQN9_9ACTN</name>
<dbReference type="Pfam" id="PF13359">
    <property type="entry name" value="DDE_Tnp_4"/>
    <property type="match status" value="1"/>
</dbReference>
<dbReference type="GO" id="GO:0046872">
    <property type="term" value="F:metal ion binding"/>
    <property type="evidence" value="ECO:0007669"/>
    <property type="project" value="UniProtKB-KW"/>
</dbReference>
<comment type="cofactor">
    <cofactor evidence="1">
        <name>a divalent metal cation</name>
        <dbReference type="ChEBI" id="CHEBI:60240"/>
    </cofactor>
</comment>
<evidence type="ECO:0000259" key="3">
    <source>
        <dbReference type="Pfam" id="PF13359"/>
    </source>
</evidence>
<evidence type="ECO:0000313" key="4">
    <source>
        <dbReference type="EMBL" id="BCL25159.1"/>
    </source>
</evidence>
<dbReference type="EMBL" id="AP023440">
    <property type="protein sequence ID" value="BCL25159.1"/>
    <property type="molecule type" value="Genomic_DNA"/>
</dbReference>
<keyword evidence="2" id="KW-0479">Metal-binding</keyword>
<evidence type="ECO:0000256" key="1">
    <source>
        <dbReference type="ARBA" id="ARBA00001968"/>
    </source>
</evidence>
<reference evidence="4 5" key="1">
    <citation type="journal article" date="2014" name="Int. J. Syst. Evol. Microbiol.">
        <title>Complete genome sequence of Corynebacterium casei LMG S-19264T (=DSM 44701T), isolated from a smear-ripened cheese.</title>
        <authorList>
            <consortium name="US DOE Joint Genome Institute (JGI-PGF)"/>
            <person name="Walter F."/>
            <person name="Albersmeier A."/>
            <person name="Kalinowski J."/>
            <person name="Ruckert C."/>
        </authorList>
    </citation>
    <scope>NUCLEOTIDE SEQUENCE [LARGE SCALE GENOMIC DNA]</scope>
    <source>
        <strain evidence="4 5">JCM 4677</strain>
    </source>
</reference>
<protein>
    <recommendedName>
        <fullName evidence="3">DDE Tnp4 domain-containing protein</fullName>
    </recommendedName>
</protein>
<keyword evidence="5" id="KW-1185">Reference proteome</keyword>
<organism evidence="4 5">
    <name type="scientific">Streptomyces aurantiacus</name>
    <dbReference type="NCBI Taxonomy" id="47760"/>
    <lineage>
        <taxon>Bacteria</taxon>
        <taxon>Bacillati</taxon>
        <taxon>Actinomycetota</taxon>
        <taxon>Actinomycetes</taxon>
        <taxon>Kitasatosporales</taxon>
        <taxon>Streptomycetaceae</taxon>
        <taxon>Streptomyces</taxon>
        <taxon>Streptomyces aurantiacus group</taxon>
    </lineage>
</organism>
<dbReference type="InterPro" id="IPR027806">
    <property type="entry name" value="HARBI1_dom"/>
</dbReference>